<evidence type="ECO:0000313" key="7">
    <source>
        <dbReference type="Proteomes" id="UP000029868"/>
    </source>
</evidence>
<evidence type="ECO:0000256" key="3">
    <source>
        <dbReference type="ARBA" id="ARBA00023163"/>
    </source>
</evidence>
<dbReference type="PATRIC" id="fig|28229.3.peg.234"/>
<dbReference type="InterPro" id="IPR036271">
    <property type="entry name" value="Tet_transcr_reg_TetR-rel_C_sf"/>
</dbReference>
<proteinExistence type="predicted"/>
<dbReference type="Gene3D" id="1.10.357.10">
    <property type="entry name" value="Tetracycline Repressor, domain 2"/>
    <property type="match status" value="1"/>
</dbReference>
<dbReference type="InterPro" id="IPR009057">
    <property type="entry name" value="Homeodomain-like_sf"/>
</dbReference>
<dbReference type="PROSITE" id="PS01081">
    <property type="entry name" value="HTH_TETR_1"/>
    <property type="match status" value="1"/>
</dbReference>
<dbReference type="PANTHER" id="PTHR47506">
    <property type="entry name" value="TRANSCRIPTIONAL REGULATORY PROTEIN"/>
    <property type="match status" value="1"/>
</dbReference>
<keyword evidence="2 4" id="KW-0238">DNA-binding</keyword>
<dbReference type="PROSITE" id="PS50977">
    <property type="entry name" value="HTH_TETR_2"/>
    <property type="match status" value="1"/>
</dbReference>
<organism evidence="6 7">
    <name type="scientific">Colwellia psychrerythraea</name>
    <name type="common">Vibrio psychroerythus</name>
    <dbReference type="NCBI Taxonomy" id="28229"/>
    <lineage>
        <taxon>Bacteria</taxon>
        <taxon>Pseudomonadati</taxon>
        <taxon>Pseudomonadota</taxon>
        <taxon>Gammaproteobacteria</taxon>
        <taxon>Alteromonadales</taxon>
        <taxon>Colwelliaceae</taxon>
        <taxon>Colwellia</taxon>
    </lineage>
</organism>
<dbReference type="PANTHER" id="PTHR47506:SF7">
    <property type="entry name" value="TRANSCRIPTIONAL REGULATORY PROTEIN"/>
    <property type="match status" value="1"/>
</dbReference>
<dbReference type="InterPro" id="IPR023772">
    <property type="entry name" value="DNA-bd_HTH_TetR-type_CS"/>
</dbReference>
<name>A0A099L3F2_COLPS</name>
<dbReference type="Gene3D" id="1.10.10.60">
    <property type="entry name" value="Homeodomain-like"/>
    <property type="match status" value="1"/>
</dbReference>
<dbReference type="OrthoDB" id="9798857at2"/>
<sequence>MAWQETHKEQSKDRILESAAMLFTHHGFEKISIDQVMKNAELTRGAFYSHFSSKSDLYAQAITKAAKVAYQRKPVNFPQDMNNFARYYLSSEHRDNNYKQPCPLAFLVSDINQQDNQVKATYTKTLQAFIDQAETLTVSREKALQSAVLMIGGLALSRALDDKKLSNELLVACQVGVASLSEKEGSDVS</sequence>
<evidence type="ECO:0000256" key="4">
    <source>
        <dbReference type="PROSITE-ProRule" id="PRU00335"/>
    </source>
</evidence>
<dbReference type="EMBL" id="JQEC01000002">
    <property type="protein sequence ID" value="KGJ97489.1"/>
    <property type="molecule type" value="Genomic_DNA"/>
</dbReference>
<dbReference type="SUPFAM" id="SSF48498">
    <property type="entry name" value="Tetracyclin repressor-like, C-terminal domain"/>
    <property type="match status" value="1"/>
</dbReference>
<keyword evidence="3" id="KW-0804">Transcription</keyword>
<dbReference type="Proteomes" id="UP000029868">
    <property type="component" value="Unassembled WGS sequence"/>
</dbReference>
<dbReference type="GO" id="GO:0003677">
    <property type="term" value="F:DNA binding"/>
    <property type="evidence" value="ECO:0007669"/>
    <property type="project" value="UniProtKB-UniRule"/>
</dbReference>
<dbReference type="InterPro" id="IPR001647">
    <property type="entry name" value="HTH_TetR"/>
</dbReference>
<dbReference type="PRINTS" id="PR00455">
    <property type="entry name" value="HTHTETR"/>
</dbReference>
<accession>A0A099L3F2</accession>
<dbReference type="AlphaFoldDB" id="A0A099L3F2"/>
<reference evidence="6 7" key="1">
    <citation type="submission" date="2014-08" db="EMBL/GenBank/DDBJ databases">
        <title>Genomic and Phenotypic Diversity of Colwellia psychrerythraea strains from Disparate Marine Basins.</title>
        <authorList>
            <person name="Techtmann S.M."/>
            <person name="Stelling S.C."/>
            <person name="Utturkar S.M."/>
            <person name="Alshibli N."/>
            <person name="Harris A."/>
            <person name="Brown S.D."/>
            <person name="Hazen T.C."/>
        </authorList>
    </citation>
    <scope>NUCLEOTIDE SEQUENCE [LARGE SCALE GENOMIC DNA]</scope>
    <source>
        <strain evidence="6 7">GAB14E</strain>
    </source>
</reference>
<evidence type="ECO:0000256" key="1">
    <source>
        <dbReference type="ARBA" id="ARBA00023015"/>
    </source>
</evidence>
<dbReference type="Pfam" id="PF00440">
    <property type="entry name" value="TetR_N"/>
    <property type="match status" value="1"/>
</dbReference>
<evidence type="ECO:0000256" key="2">
    <source>
        <dbReference type="ARBA" id="ARBA00023125"/>
    </source>
</evidence>
<keyword evidence="1" id="KW-0805">Transcription regulation</keyword>
<dbReference type="RefSeq" id="WP_033080363.1">
    <property type="nucleotide sequence ID" value="NZ_JQEC01000002.1"/>
</dbReference>
<comment type="caution">
    <text evidence="6">The sequence shown here is derived from an EMBL/GenBank/DDBJ whole genome shotgun (WGS) entry which is preliminary data.</text>
</comment>
<evidence type="ECO:0000313" key="6">
    <source>
        <dbReference type="EMBL" id="KGJ97489.1"/>
    </source>
</evidence>
<feature type="DNA-binding region" description="H-T-H motif" evidence="4">
    <location>
        <begin position="32"/>
        <end position="51"/>
    </location>
</feature>
<protein>
    <submittedName>
        <fullName evidence="6">Transcriptional regulator, TetR family</fullName>
    </submittedName>
</protein>
<evidence type="ECO:0000259" key="5">
    <source>
        <dbReference type="PROSITE" id="PS50977"/>
    </source>
</evidence>
<gene>
    <name evidence="6" type="ORF">GAB14E_1078</name>
</gene>
<feature type="domain" description="HTH tetR-type" evidence="5">
    <location>
        <begin position="9"/>
        <end position="69"/>
    </location>
</feature>
<dbReference type="SUPFAM" id="SSF46689">
    <property type="entry name" value="Homeodomain-like"/>
    <property type="match status" value="1"/>
</dbReference>